<feature type="region of interest" description="Disordered" evidence="1">
    <location>
        <begin position="446"/>
        <end position="497"/>
    </location>
</feature>
<feature type="region of interest" description="Disordered" evidence="1">
    <location>
        <begin position="348"/>
        <end position="415"/>
    </location>
</feature>
<evidence type="ECO:0000313" key="3">
    <source>
        <dbReference type="Proteomes" id="UP001149074"/>
    </source>
</evidence>
<proteinExistence type="predicted"/>
<feature type="compositionally biased region" description="Polar residues" evidence="1">
    <location>
        <begin position="480"/>
        <end position="497"/>
    </location>
</feature>
<dbReference type="AlphaFoldDB" id="A0A9W9F7A4"/>
<evidence type="ECO:0000313" key="2">
    <source>
        <dbReference type="EMBL" id="KAJ5094938.1"/>
    </source>
</evidence>
<dbReference type="RefSeq" id="XP_056473088.1">
    <property type="nucleotide sequence ID" value="XM_056619722.1"/>
</dbReference>
<protein>
    <submittedName>
        <fullName evidence="2">Uncharacterized protein</fullName>
    </submittedName>
</protein>
<feature type="compositionally biased region" description="Low complexity" evidence="1">
    <location>
        <begin position="58"/>
        <end position="74"/>
    </location>
</feature>
<name>A0A9W9F7A4_9EURO</name>
<comment type="caution">
    <text evidence="2">The sequence shown here is derived from an EMBL/GenBank/DDBJ whole genome shotgun (WGS) entry which is preliminary data.</text>
</comment>
<accession>A0A9W9F7A4</accession>
<reference evidence="2" key="2">
    <citation type="journal article" date="2023" name="IMA Fungus">
        <title>Comparative genomic study of the Penicillium genus elucidates a diverse pangenome and 15 lateral gene transfer events.</title>
        <authorList>
            <person name="Petersen C."/>
            <person name="Sorensen T."/>
            <person name="Nielsen M.R."/>
            <person name="Sondergaard T.E."/>
            <person name="Sorensen J.L."/>
            <person name="Fitzpatrick D.A."/>
            <person name="Frisvad J.C."/>
            <person name="Nielsen K.L."/>
        </authorList>
    </citation>
    <scope>NUCLEOTIDE SEQUENCE</scope>
    <source>
        <strain evidence="2">IBT 30761</strain>
    </source>
</reference>
<reference evidence="2" key="1">
    <citation type="submission" date="2022-11" db="EMBL/GenBank/DDBJ databases">
        <authorList>
            <person name="Petersen C."/>
        </authorList>
    </citation>
    <scope>NUCLEOTIDE SEQUENCE</scope>
    <source>
        <strain evidence="2">IBT 30761</strain>
    </source>
</reference>
<sequence length="497" mass="55322">MMQKMQHDIEHQASRATAAGSGRHNSHPTSYRDAALAGHVSSPSSLVSRWLAKAQTNGTDPSSGSSSTGSNMPTPVLPLREDLQIIVRSTDRTAVDPLRRDEQELVKRVNRAIQDLTDSTVPCRRISAGKVLPSGDVLLQADRLEDVECLTRNSRWCRIFGEHAGLKKPAYAVVMHGVPCSFDPCQPEAKARIKMENAGRLADTPTEINHIGWLLNRRKMEEDRPETSKLVIEFDDAYAANQAILMGLALFGRNHDCRFFDGSQRLEQCFNCQLYGHIARNFKRKAQCAFCAESHDTPDCPQARDRTQAKCAAYIKHEKKSNLNHFAFDRGCPITAERLDIIRANRINGPQWHHPTPWKSLSSSSTTTANPTPSEASQLRPTTRQVNDRTNLNESIHASISGSKCRKPTTQKRPRVAYADDDQIEEDIRAHHPSGAQPVTSLNDVDIDLIDPGQDPPASRTRSRHSTRTQTTTNPMDGLSTDQRQTQSQATKGDQQC</sequence>
<organism evidence="2 3">
    <name type="scientific">Penicillium argentinense</name>
    <dbReference type="NCBI Taxonomy" id="1131581"/>
    <lineage>
        <taxon>Eukaryota</taxon>
        <taxon>Fungi</taxon>
        <taxon>Dikarya</taxon>
        <taxon>Ascomycota</taxon>
        <taxon>Pezizomycotina</taxon>
        <taxon>Eurotiomycetes</taxon>
        <taxon>Eurotiomycetidae</taxon>
        <taxon>Eurotiales</taxon>
        <taxon>Aspergillaceae</taxon>
        <taxon>Penicillium</taxon>
    </lineage>
</organism>
<dbReference type="OrthoDB" id="4359689at2759"/>
<feature type="compositionally biased region" description="Basic and acidic residues" evidence="1">
    <location>
        <begin position="1"/>
        <end position="13"/>
    </location>
</feature>
<keyword evidence="3" id="KW-1185">Reference proteome</keyword>
<gene>
    <name evidence="2" type="ORF">N7532_007229</name>
</gene>
<feature type="compositionally biased region" description="Polar residues" evidence="1">
    <location>
        <begin position="375"/>
        <end position="402"/>
    </location>
</feature>
<feature type="region of interest" description="Disordered" evidence="1">
    <location>
        <begin position="54"/>
        <end position="76"/>
    </location>
</feature>
<dbReference type="GeneID" id="81358701"/>
<evidence type="ECO:0000256" key="1">
    <source>
        <dbReference type="SAM" id="MobiDB-lite"/>
    </source>
</evidence>
<feature type="region of interest" description="Disordered" evidence="1">
    <location>
        <begin position="1"/>
        <end position="38"/>
    </location>
</feature>
<dbReference type="Proteomes" id="UP001149074">
    <property type="component" value="Unassembled WGS sequence"/>
</dbReference>
<feature type="compositionally biased region" description="Basic residues" evidence="1">
    <location>
        <begin position="404"/>
        <end position="415"/>
    </location>
</feature>
<feature type="compositionally biased region" description="Low complexity" evidence="1">
    <location>
        <begin position="355"/>
        <end position="374"/>
    </location>
</feature>
<dbReference type="EMBL" id="JAPQKI010000006">
    <property type="protein sequence ID" value="KAJ5094938.1"/>
    <property type="molecule type" value="Genomic_DNA"/>
</dbReference>